<dbReference type="EMBL" id="ASSJ01000085">
    <property type="protein sequence ID" value="ERN39871.1"/>
    <property type="molecule type" value="Genomic_DNA"/>
</dbReference>
<protein>
    <submittedName>
        <fullName evidence="1">Uncharacterized protein</fullName>
    </submittedName>
</protein>
<name>U5DE22_9CHRO</name>
<keyword evidence="2" id="KW-1185">Reference proteome</keyword>
<dbReference type="Proteomes" id="UP000016960">
    <property type="component" value="Unassembled WGS sequence"/>
</dbReference>
<proteinExistence type="predicted"/>
<comment type="caution">
    <text evidence="1">The sequence shown here is derived from an EMBL/GenBank/DDBJ whole genome shotgun (WGS) entry which is preliminary data.</text>
</comment>
<sequence>MAKAVILGQTHTLCISSKFAIRETRADVGFEKIICVLAHPIAEPRIRSWQRNMYAFAQAWIIHKDFYEASNPCSD</sequence>
<evidence type="ECO:0000313" key="2">
    <source>
        <dbReference type="Proteomes" id="UP000016960"/>
    </source>
</evidence>
<dbReference type="AlphaFoldDB" id="U5DE22"/>
<evidence type="ECO:0000313" key="1">
    <source>
        <dbReference type="EMBL" id="ERN39871.1"/>
    </source>
</evidence>
<dbReference type="InParanoid" id="U5DE22"/>
<accession>U5DE22</accession>
<gene>
    <name evidence="1" type="ORF">KR51_00036540</name>
</gene>
<reference evidence="1 2" key="1">
    <citation type="submission" date="2013-05" db="EMBL/GenBank/DDBJ databases">
        <title>Draft genome sequence of Rubidibacter lacunae KORDI 51-2.</title>
        <authorList>
            <person name="Choi D.H."/>
            <person name="Noh J.H."/>
            <person name="Kwon K.-K."/>
            <person name="Lee J.-H."/>
            <person name="Ryu J.-Y."/>
        </authorList>
    </citation>
    <scope>NUCLEOTIDE SEQUENCE [LARGE SCALE GENOMIC DNA]</scope>
    <source>
        <strain evidence="1 2">KORDI 51-2</strain>
    </source>
</reference>
<organism evidence="1 2">
    <name type="scientific">Rubidibacter lacunae KORDI 51-2</name>
    <dbReference type="NCBI Taxonomy" id="582515"/>
    <lineage>
        <taxon>Bacteria</taxon>
        <taxon>Bacillati</taxon>
        <taxon>Cyanobacteriota</taxon>
        <taxon>Cyanophyceae</taxon>
        <taxon>Oscillatoriophycideae</taxon>
        <taxon>Chroococcales</taxon>
        <taxon>Aphanothecaceae</taxon>
        <taxon>Rubidibacter</taxon>
    </lineage>
</organism>